<proteinExistence type="predicted"/>
<dbReference type="PATRIC" id="fig|570156.3.peg.299"/>
<dbReference type="EMBL" id="JAQPZS010000013">
    <property type="protein sequence ID" value="MEJ6497090.1"/>
    <property type="molecule type" value="Genomic_DNA"/>
</dbReference>
<dbReference type="EMBL" id="LJTC01000001">
    <property type="protein sequence ID" value="KPM85490.1"/>
    <property type="molecule type" value="Genomic_DNA"/>
</dbReference>
<evidence type="ECO:0000313" key="2">
    <source>
        <dbReference type="EMBL" id="MEJ6497090.1"/>
    </source>
</evidence>
<dbReference type="PROSITE" id="PS51257">
    <property type="entry name" value="PROKAR_LIPOPROTEIN"/>
    <property type="match status" value="1"/>
</dbReference>
<evidence type="ECO:0000313" key="3">
    <source>
        <dbReference type="Proteomes" id="UP000050378"/>
    </source>
</evidence>
<sequence>MKSALPIIAAASILLAGCDELEVEETHNFGDEMYENNYTLVNTTDLEVDYYMANTDLFGDAQEFKDSKYYVDTLASQSPPVDVTHAHNERSRISFYVVDHSDTSNSATQMYQVAQDQPYHFIAWQNAEKLRLTLVKKANDNKDDFFAIRILATENLRLKVEKQLVNLYQNQLSYWYHIDDCADDLKISRINDEDKRVYEPVSICDASYGQSYTLLLSEDGLEASIAE</sequence>
<reference evidence="1 3" key="1">
    <citation type="submission" date="2015-09" db="EMBL/GenBank/DDBJ databases">
        <title>Draft Genome Sequence of Pseudoalteromonas lipolytica UCD-48B.</title>
        <authorList>
            <person name="Krusor M."/>
            <person name="Coil D.A."/>
            <person name="Lang J.M."/>
            <person name="Eisen J.A."/>
            <person name="Alexiev A."/>
        </authorList>
    </citation>
    <scope>NUCLEOTIDE SEQUENCE [LARGE SCALE GENOMIC DNA]</scope>
    <source>
        <strain evidence="1 3">UCD-48B</strain>
    </source>
</reference>
<name>A0A0P7ERW0_9GAMM</name>
<dbReference type="RefSeq" id="WP_054551244.1">
    <property type="nucleotide sequence ID" value="NZ_JAQPZS010000013.1"/>
</dbReference>
<dbReference type="OrthoDB" id="6292203at2"/>
<dbReference type="AlphaFoldDB" id="A0A0P7ERW0"/>
<keyword evidence="4" id="KW-1185">Reference proteome</keyword>
<dbReference type="Proteomes" id="UP000050378">
    <property type="component" value="Unassembled WGS sequence"/>
</dbReference>
<evidence type="ECO:0000313" key="4">
    <source>
        <dbReference type="Proteomes" id="UP001377972"/>
    </source>
</evidence>
<comment type="caution">
    <text evidence="1">The sequence shown here is derived from an EMBL/GenBank/DDBJ whole genome shotgun (WGS) entry which is preliminary data.</text>
</comment>
<organism evidence="1 3">
    <name type="scientific">Pseudoalteromonas lipolytica</name>
    <dbReference type="NCBI Taxonomy" id="570156"/>
    <lineage>
        <taxon>Bacteria</taxon>
        <taxon>Pseudomonadati</taxon>
        <taxon>Pseudomonadota</taxon>
        <taxon>Gammaproteobacteria</taxon>
        <taxon>Alteromonadales</taxon>
        <taxon>Pseudoalteromonadaceae</taxon>
        <taxon>Pseudoalteromonas</taxon>
    </lineage>
</organism>
<gene>
    <name evidence="1" type="ORF">AOG27_01490</name>
    <name evidence="2" type="ORF">PQI24_13685</name>
</gene>
<protein>
    <recommendedName>
        <fullName evidence="5">Lipoprotein</fullName>
    </recommendedName>
</protein>
<accession>A0A0P7ERW0</accession>
<dbReference type="Proteomes" id="UP001377972">
    <property type="component" value="Unassembled WGS sequence"/>
</dbReference>
<evidence type="ECO:0008006" key="5">
    <source>
        <dbReference type="Google" id="ProtNLM"/>
    </source>
</evidence>
<reference evidence="2 4" key="2">
    <citation type="submission" date="2023-01" db="EMBL/GenBank/DDBJ databases">
        <title>Trichodesmium-associated heterotrophic epibiont bacteria.</title>
        <authorList>
            <person name="Cleveland C.S."/>
            <person name="Webb E.A."/>
        </authorList>
    </citation>
    <scope>NUCLEOTIDE SEQUENCE [LARGE SCALE GENOMIC DNA]</scope>
    <source>
        <strain evidence="2 4">USCH2</strain>
    </source>
</reference>
<evidence type="ECO:0000313" key="1">
    <source>
        <dbReference type="EMBL" id="KPM85490.1"/>
    </source>
</evidence>
<dbReference type="STRING" id="570156.AOG27_01490"/>